<evidence type="ECO:0000256" key="9">
    <source>
        <dbReference type="ARBA" id="ARBA00022989"/>
    </source>
</evidence>
<dbReference type="EMBL" id="FNGI01000002">
    <property type="protein sequence ID" value="SDL20901.1"/>
    <property type="molecule type" value="Genomic_DNA"/>
</dbReference>
<feature type="transmembrane region" description="Helical" evidence="17">
    <location>
        <begin position="79"/>
        <end position="100"/>
    </location>
</feature>
<keyword evidence="8" id="KW-0249">Electron transport</keyword>
<keyword evidence="6" id="KW-1003">Cell membrane</keyword>
<evidence type="ECO:0000256" key="12">
    <source>
        <dbReference type="ARBA" id="ARBA00025694"/>
    </source>
</evidence>
<evidence type="ECO:0000256" key="16">
    <source>
        <dbReference type="ARBA" id="ARBA00032185"/>
    </source>
</evidence>
<dbReference type="STRING" id="119000.SAMN05661010_01072"/>
<name>A0A1G9I6Q1_9GAMM</name>
<dbReference type="Proteomes" id="UP000198654">
    <property type="component" value="Unassembled WGS sequence"/>
</dbReference>
<evidence type="ECO:0000256" key="6">
    <source>
        <dbReference type="ARBA" id="ARBA00022475"/>
    </source>
</evidence>
<evidence type="ECO:0000256" key="7">
    <source>
        <dbReference type="ARBA" id="ARBA00022692"/>
    </source>
</evidence>
<keyword evidence="10" id="KW-0560">Oxidoreductase</keyword>
<dbReference type="PANTHER" id="PTHR36835">
    <property type="entry name" value="CYTOCHROME BO(3) UBIQUINOL OXIDASE SUBUNIT 4"/>
    <property type="match status" value="1"/>
</dbReference>
<evidence type="ECO:0000313" key="18">
    <source>
        <dbReference type="EMBL" id="SDL20901.1"/>
    </source>
</evidence>
<comment type="similarity">
    <text evidence="2">Belongs to the cytochrome c oxidase bacterial subunit 4 family.</text>
</comment>
<dbReference type="GO" id="GO:0015990">
    <property type="term" value="P:electron transport coupled proton transport"/>
    <property type="evidence" value="ECO:0007669"/>
    <property type="project" value="InterPro"/>
</dbReference>
<organism evidence="18 19">
    <name type="scientific">Modicisalibacter muralis</name>
    <dbReference type="NCBI Taxonomy" id="119000"/>
    <lineage>
        <taxon>Bacteria</taxon>
        <taxon>Pseudomonadati</taxon>
        <taxon>Pseudomonadota</taxon>
        <taxon>Gammaproteobacteria</taxon>
        <taxon>Oceanospirillales</taxon>
        <taxon>Halomonadaceae</taxon>
        <taxon>Modicisalibacter</taxon>
    </lineage>
</organism>
<gene>
    <name evidence="18" type="ORF">SAMN05661010_01072</name>
</gene>
<dbReference type="GO" id="GO:0015078">
    <property type="term" value="F:proton transmembrane transporter activity"/>
    <property type="evidence" value="ECO:0007669"/>
    <property type="project" value="TreeGrafter"/>
</dbReference>
<evidence type="ECO:0000256" key="17">
    <source>
        <dbReference type="SAM" id="Phobius"/>
    </source>
</evidence>
<dbReference type="InterPro" id="IPR014210">
    <property type="entry name" value="Cyt_o_ubiqinol_oxidase_su4"/>
</dbReference>
<accession>A0A1G9I6Q1</accession>
<evidence type="ECO:0000256" key="15">
    <source>
        <dbReference type="ARBA" id="ARBA00031887"/>
    </source>
</evidence>
<evidence type="ECO:0000256" key="11">
    <source>
        <dbReference type="ARBA" id="ARBA00023136"/>
    </source>
</evidence>
<proteinExistence type="inferred from homology"/>
<evidence type="ECO:0000256" key="3">
    <source>
        <dbReference type="ARBA" id="ARBA00011700"/>
    </source>
</evidence>
<dbReference type="PANTHER" id="PTHR36835:SF1">
    <property type="entry name" value="CYTOCHROME BO(3) UBIQUINOL OXIDASE SUBUNIT 4"/>
    <property type="match status" value="1"/>
</dbReference>
<keyword evidence="11 17" id="KW-0472">Membrane</keyword>
<evidence type="ECO:0000256" key="2">
    <source>
        <dbReference type="ARBA" id="ARBA00008079"/>
    </source>
</evidence>
<dbReference type="InterPro" id="IPR005171">
    <property type="entry name" value="Cyt_c_oxidase_su4_prok"/>
</dbReference>
<reference evidence="18 19" key="1">
    <citation type="submission" date="2016-10" db="EMBL/GenBank/DDBJ databases">
        <authorList>
            <person name="de Groot N.N."/>
        </authorList>
    </citation>
    <scope>NUCLEOTIDE SEQUENCE [LARGE SCALE GENOMIC DNA]</scope>
    <source>
        <strain evidence="18 19">DSM 14789</strain>
    </source>
</reference>
<evidence type="ECO:0000256" key="4">
    <source>
        <dbReference type="ARBA" id="ARBA00014689"/>
    </source>
</evidence>
<evidence type="ECO:0000256" key="10">
    <source>
        <dbReference type="ARBA" id="ARBA00023002"/>
    </source>
</evidence>
<comment type="subcellular location">
    <subcellularLocation>
        <location evidence="1">Cell membrane</location>
        <topology evidence="1">Multi-pass membrane protein</topology>
    </subcellularLocation>
</comment>
<protein>
    <recommendedName>
        <fullName evidence="4">Cytochrome bo(3) ubiquinol oxidase subunit 4</fullName>
    </recommendedName>
    <alternativeName>
        <fullName evidence="16">Cytochrome o ubiquinol oxidase subunit 4</fullName>
    </alternativeName>
    <alternativeName>
        <fullName evidence="13">Oxidase bo(3) subunit 4</fullName>
    </alternativeName>
    <alternativeName>
        <fullName evidence="14">Ubiquinol oxidase polypeptide IV</fullName>
    </alternativeName>
    <alternativeName>
        <fullName evidence="15">Ubiquinol oxidase subunit 4</fullName>
    </alternativeName>
</protein>
<keyword evidence="7 17" id="KW-0812">Transmembrane</keyword>
<keyword evidence="5" id="KW-0813">Transport</keyword>
<evidence type="ECO:0000256" key="13">
    <source>
        <dbReference type="ARBA" id="ARBA00030071"/>
    </source>
</evidence>
<dbReference type="GO" id="GO:0009486">
    <property type="term" value="F:cytochrome bo3 ubiquinol oxidase activity"/>
    <property type="evidence" value="ECO:0007669"/>
    <property type="project" value="InterPro"/>
</dbReference>
<evidence type="ECO:0000313" key="19">
    <source>
        <dbReference type="Proteomes" id="UP000198654"/>
    </source>
</evidence>
<dbReference type="GO" id="GO:0005886">
    <property type="term" value="C:plasma membrane"/>
    <property type="evidence" value="ECO:0007669"/>
    <property type="project" value="UniProtKB-SubCell"/>
</dbReference>
<dbReference type="InterPro" id="IPR050968">
    <property type="entry name" value="Cytochrome_c_oxidase_bac_sub4"/>
</dbReference>
<comment type="function">
    <text evidence="12">Cytochrome bo(3) ubiquinol terminal oxidase is the component of the aerobic respiratory chain of E.coli that predominates when cells are grown at high aeration. Has proton pump activity across the membrane in addition to electron transfer, pumping 2 protons/electron.</text>
</comment>
<dbReference type="GO" id="GO:0019646">
    <property type="term" value="P:aerobic electron transport chain"/>
    <property type="evidence" value="ECO:0007669"/>
    <property type="project" value="TreeGrafter"/>
</dbReference>
<keyword evidence="9 17" id="KW-1133">Transmembrane helix</keyword>
<feature type="transmembrane region" description="Helical" evidence="17">
    <location>
        <begin position="45"/>
        <end position="67"/>
    </location>
</feature>
<evidence type="ECO:0000256" key="14">
    <source>
        <dbReference type="ARBA" id="ARBA00030211"/>
    </source>
</evidence>
<evidence type="ECO:0000256" key="1">
    <source>
        <dbReference type="ARBA" id="ARBA00004651"/>
    </source>
</evidence>
<sequence>MSGSNHSVAGESHGSVKSYVIGLILSIVLTVVAFGVVMSGDFSKMAAVVTILVMAVLQVLVQLILFMHMNTKSEGGWNFISFVFTISILVLVIGGSIWIMHHLHLNMMAG</sequence>
<dbReference type="RefSeq" id="WP_089726289.1">
    <property type="nucleotide sequence ID" value="NZ_FNGI01000002.1"/>
</dbReference>
<dbReference type="GO" id="GO:0009319">
    <property type="term" value="C:cytochrome o ubiquinol oxidase complex"/>
    <property type="evidence" value="ECO:0007669"/>
    <property type="project" value="TreeGrafter"/>
</dbReference>
<evidence type="ECO:0000256" key="5">
    <source>
        <dbReference type="ARBA" id="ARBA00022448"/>
    </source>
</evidence>
<keyword evidence="19" id="KW-1185">Reference proteome</keyword>
<dbReference type="OrthoDB" id="2375888at2"/>
<comment type="subunit">
    <text evidence="3">Heterooctamer of two A chains, two B chains, two C chains and two D chains.</text>
</comment>
<evidence type="ECO:0000256" key="8">
    <source>
        <dbReference type="ARBA" id="ARBA00022982"/>
    </source>
</evidence>
<dbReference type="NCBIfam" id="TIGR02847">
    <property type="entry name" value="CyoD"/>
    <property type="match status" value="1"/>
</dbReference>
<dbReference type="AlphaFoldDB" id="A0A1G9I6Q1"/>
<feature type="transmembrane region" description="Helical" evidence="17">
    <location>
        <begin position="20"/>
        <end position="38"/>
    </location>
</feature>
<dbReference type="Pfam" id="PF03626">
    <property type="entry name" value="COX4_pro"/>
    <property type="match status" value="1"/>
</dbReference>